<proteinExistence type="predicted"/>
<dbReference type="RefSeq" id="WP_011508338.1">
    <property type="nucleotide sequence ID" value="NC_007963.1"/>
</dbReference>
<evidence type="ECO:0000313" key="4">
    <source>
        <dbReference type="Proteomes" id="UP000000239"/>
    </source>
</evidence>
<sequence length="66" mass="6965">MRSEWLKKLALMLVIGMTAFGVVACDNDEGPAEEAGESVDDAMDNAGDSMEDAGEDIQDAAEDAQN</sequence>
<feature type="region of interest" description="Disordered" evidence="1">
    <location>
        <begin position="27"/>
        <end position="66"/>
    </location>
</feature>
<evidence type="ECO:0000313" key="3">
    <source>
        <dbReference type="EMBL" id="ABE60392.1"/>
    </source>
</evidence>
<reference evidence="3 4" key="1">
    <citation type="journal article" date="2011" name="Stand. Genomic Sci.">
        <title>Complete genome sequence of the halophilic and highly halotolerant Chromohalobacter salexigens type strain (1H11(T)).</title>
        <authorList>
            <person name="Copeland A."/>
            <person name="O'Connor K."/>
            <person name="Lucas S."/>
            <person name="Lapidus A."/>
            <person name="Berry K.W."/>
            <person name="Detter J.C."/>
            <person name="Del Rio T.G."/>
            <person name="Hammon N."/>
            <person name="Dalin E."/>
            <person name="Tice H."/>
            <person name="Pitluck S."/>
            <person name="Bruce D."/>
            <person name="Goodwin L."/>
            <person name="Han C."/>
            <person name="Tapia R."/>
            <person name="Saunders E."/>
            <person name="Schmutz J."/>
            <person name="Brettin T."/>
            <person name="Larimer F."/>
            <person name="Land M."/>
            <person name="Hauser L."/>
            <person name="Vargas C."/>
            <person name="Nieto J.J."/>
            <person name="Kyrpides N.C."/>
            <person name="Ivanova N."/>
            <person name="Goker M."/>
            <person name="Klenk H.P."/>
            <person name="Csonka L.N."/>
            <person name="Woyke T."/>
        </authorList>
    </citation>
    <scope>NUCLEOTIDE SEQUENCE [LARGE SCALE GENOMIC DNA]</scope>
    <source>
        <strain evidence="4">ATCC BAA-138 / DSM 3043 / CIP 106854 / NCIMB 13768 / 1H11</strain>
    </source>
</reference>
<dbReference type="GeneID" id="95335738"/>
<feature type="signal peptide" evidence="2">
    <location>
        <begin position="1"/>
        <end position="24"/>
    </location>
</feature>
<dbReference type="PROSITE" id="PS51257">
    <property type="entry name" value="PROKAR_LIPOPROTEIN"/>
    <property type="match status" value="1"/>
</dbReference>
<dbReference type="AlphaFoldDB" id="Q1QT16"/>
<name>Q1QT16_CHRI1</name>
<accession>Q1QT16</accession>
<keyword evidence="4" id="KW-1185">Reference proteome</keyword>
<keyword evidence="2" id="KW-0732">Signal</keyword>
<dbReference type="OrthoDB" id="5772858at2"/>
<dbReference type="KEGG" id="csa:Csal_3048"/>
<dbReference type="EMBL" id="CP000285">
    <property type="protein sequence ID" value="ABE60392.1"/>
    <property type="molecule type" value="Genomic_DNA"/>
</dbReference>
<protein>
    <submittedName>
        <fullName evidence="3">Uncharacterized protein</fullName>
    </submittedName>
</protein>
<gene>
    <name evidence="3" type="ordered locus">Csal_3048</name>
</gene>
<evidence type="ECO:0000256" key="2">
    <source>
        <dbReference type="SAM" id="SignalP"/>
    </source>
</evidence>
<evidence type="ECO:0000256" key="1">
    <source>
        <dbReference type="SAM" id="MobiDB-lite"/>
    </source>
</evidence>
<organism evidence="3 4">
    <name type="scientific">Chromohalobacter israelensis (strain ATCC BAA-138 / DSM 3043 / CIP 106854 / NCIMB 13768 / 1H11)</name>
    <name type="common">Chromohalobacter salexigens</name>
    <dbReference type="NCBI Taxonomy" id="290398"/>
    <lineage>
        <taxon>Bacteria</taxon>
        <taxon>Pseudomonadati</taxon>
        <taxon>Pseudomonadota</taxon>
        <taxon>Gammaproteobacteria</taxon>
        <taxon>Oceanospirillales</taxon>
        <taxon>Halomonadaceae</taxon>
        <taxon>Chromohalobacter</taxon>
    </lineage>
</organism>
<dbReference type="Proteomes" id="UP000000239">
    <property type="component" value="Chromosome"/>
</dbReference>
<dbReference type="HOGENOM" id="CLU_192805_1_0_6"/>
<feature type="chain" id="PRO_5005693699" evidence="2">
    <location>
        <begin position="25"/>
        <end position="66"/>
    </location>
</feature>